<dbReference type="Proteomes" id="UP000189549">
    <property type="component" value="Unassembled WGS sequence"/>
</dbReference>
<reference evidence="1 2" key="1">
    <citation type="submission" date="2016-10" db="EMBL/GenBank/DDBJ databases">
        <title>Rodentibacter gen. nov. and new species.</title>
        <authorList>
            <person name="Christensen H."/>
        </authorList>
    </citation>
    <scope>NUCLEOTIDE SEQUENCE [LARGE SCALE GENOMIC DNA]</scope>
    <source>
        <strain evidence="1 2">Ppn157</strain>
    </source>
</reference>
<protein>
    <submittedName>
        <fullName evidence="1">Uncharacterized protein</fullName>
    </submittedName>
</protein>
<dbReference type="Gene3D" id="1.10.287.1080">
    <property type="entry name" value="MazG-like"/>
    <property type="match status" value="1"/>
</dbReference>
<dbReference type="CDD" id="cd11540">
    <property type="entry name" value="NTP-PPase_u3"/>
    <property type="match status" value="1"/>
</dbReference>
<evidence type="ECO:0000313" key="1">
    <source>
        <dbReference type="EMBL" id="OOF85607.1"/>
    </source>
</evidence>
<name>A0A1V3L6Q1_9PAST</name>
<evidence type="ECO:0000313" key="2">
    <source>
        <dbReference type="Proteomes" id="UP000189549"/>
    </source>
</evidence>
<dbReference type="AlphaFoldDB" id="A0A1V3L6Q1"/>
<organism evidence="1 2">
    <name type="scientific">Rodentibacter ratti</name>
    <dbReference type="NCBI Taxonomy" id="1906745"/>
    <lineage>
        <taxon>Bacteria</taxon>
        <taxon>Pseudomonadati</taxon>
        <taxon>Pseudomonadota</taxon>
        <taxon>Gammaproteobacteria</taxon>
        <taxon>Pasteurellales</taxon>
        <taxon>Pasteurellaceae</taxon>
        <taxon>Rodentibacter</taxon>
    </lineage>
</organism>
<sequence length="169" mass="19192">MKELIKNIEQWAEERNLIEGSTPKKQMLKLMEEFGELCSGIARNKPEVIKDSIGDCFVVLTILNAQYRMESTKPNSHQSHLLEPTGHFGAHTLDEAVLRATAKIGQMANPSTRNDDWDVNALANYLFLIAKMADLDFQKCVQYAYDQIKDRKGKMIDGVFIKEGDLEND</sequence>
<dbReference type="RefSeq" id="WP_077475646.1">
    <property type="nucleotide sequence ID" value="NZ_MLAH01000020.1"/>
</dbReference>
<comment type="caution">
    <text evidence="1">The sequence shown here is derived from an EMBL/GenBank/DDBJ whole genome shotgun (WGS) entry which is preliminary data.</text>
</comment>
<dbReference type="SUPFAM" id="SSF101386">
    <property type="entry name" value="all-alpha NTP pyrophosphatases"/>
    <property type="match status" value="1"/>
</dbReference>
<accession>A0A1V3L6Q1</accession>
<gene>
    <name evidence="1" type="ORF">BKG93_04355</name>
</gene>
<proteinExistence type="predicted"/>
<dbReference type="EMBL" id="MLAH01000020">
    <property type="protein sequence ID" value="OOF85607.1"/>
    <property type="molecule type" value="Genomic_DNA"/>
</dbReference>